<proteinExistence type="predicted"/>
<organism evidence="2 3">
    <name type="scientific">Dufourea novaeangliae</name>
    <name type="common">Sweat bee</name>
    <dbReference type="NCBI Taxonomy" id="178035"/>
    <lineage>
        <taxon>Eukaryota</taxon>
        <taxon>Metazoa</taxon>
        <taxon>Ecdysozoa</taxon>
        <taxon>Arthropoda</taxon>
        <taxon>Hexapoda</taxon>
        <taxon>Insecta</taxon>
        <taxon>Pterygota</taxon>
        <taxon>Neoptera</taxon>
        <taxon>Endopterygota</taxon>
        <taxon>Hymenoptera</taxon>
        <taxon>Apocrita</taxon>
        <taxon>Aculeata</taxon>
        <taxon>Apoidea</taxon>
        <taxon>Anthophila</taxon>
        <taxon>Halictidae</taxon>
        <taxon>Rophitinae</taxon>
        <taxon>Dufourea</taxon>
    </lineage>
</organism>
<reference evidence="2 3" key="1">
    <citation type="submission" date="2015-07" db="EMBL/GenBank/DDBJ databases">
        <title>The genome of Dufourea novaeangliae.</title>
        <authorList>
            <person name="Pan H."/>
            <person name="Kapheim K."/>
        </authorList>
    </citation>
    <scope>NUCLEOTIDE SEQUENCE [LARGE SCALE GENOMIC DNA]</scope>
    <source>
        <strain evidence="2">0120121106</strain>
        <tissue evidence="2">Whole body</tissue>
    </source>
</reference>
<sequence>MARSTHHVVAAAWSGVTSVQERGQRERGEEGDGGVVVEKADRSCREGWRRASGNCVGNEERQRRQQRRHPLRVHTHPRMCTVVCVSTGRPVVGEEEERENARRRVGCAMAEEEEQEARWKRVGKRGNDPARRLYYTCLGAFSLLLRERDEKASGHLFPAEEDSTGTRVRGQTLEVGGTKRLSVQLLTATDPNYQIQHLRTDFDQRLQGIKFDDLTEFPVQILTSSSSKLN</sequence>
<evidence type="ECO:0000256" key="1">
    <source>
        <dbReference type="SAM" id="MobiDB-lite"/>
    </source>
</evidence>
<protein>
    <submittedName>
        <fullName evidence="2">Uncharacterized protein</fullName>
    </submittedName>
</protein>
<gene>
    <name evidence="2" type="ORF">WN55_00452</name>
</gene>
<dbReference type="Proteomes" id="UP000076502">
    <property type="component" value="Unassembled WGS sequence"/>
</dbReference>
<dbReference type="AlphaFoldDB" id="A0A154PD26"/>
<dbReference type="EMBL" id="KQ434878">
    <property type="protein sequence ID" value="KZC09806.1"/>
    <property type="molecule type" value="Genomic_DNA"/>
</dbReference>
<evidence type="ECO:0000313" key="2">
    <source>
        <dbReference type="EMBL" id="KZC09806.1"/>
    </source>
</evidence>
<accession>A0A154PD26</accession>
<keyword evidence="3" id="KW-1185">Reference proteome</keyword>
<name>A0A154PD26_DUFNO</name>
<feature type="region of interest" description="Disordered" evidence="1">
    <location>
        <begin position="1"/>
        <end position="36"/>
    </location>
</feature>
<evidence type="ECO:0000313" key="3">
    <source>
        <dbReference type="Proteomes" id="UP000076502"/>
    </source>
</evidence>